<dbReference type="EMBL" id="BKCJ011349773">
    <property type="protein sequence ID" value="GFD24089.1"/>
    <property type="molecule type" value="Genomic_DNA"/>
</dbReference>
<evidence type="ECO:0000313" key="1">
    <source>
        <dbReference type="EMBL" id="GFD24089.1"/>
    </source>
</evidence>
<sequence>GSHRGGYEYLRFRMGMAEEENASLHGKIRTMKAIETVIRSQERRAHMEMEQQFASVKELQR</sequence>
<organism evidence="1">
    <name type="scientific">Tanacetum cinerariifolium</name>
    <name type="common">Dalmatian daisy</name>
    <name type="synonym">Chrysanthemum cinerariifolium</name>
    <dbReference type="NCBI Taxonomy" id="118510"/>
    <lineage>
        <taxon>Eukaryota</taxon>
        <taxon>Viridiplantae</taxon>
        <taxon>Streptophyta</taxon>
        <taxon>Embryophyta</taxon>
        <taxon>Tracheophyta</taxon>
        <taxon>Spermatophyta</taxon>
        <taxon>Magnoliopsida</taxon>
        <taxon>eudicotyledons</taxon>
        <taxon>Gunneridae</taxon>
        <taxon>Pentapetalae</taxon>
        <taxon>asterids</taxon>
        <taxon>campanulids</taxon>
        <taxon>Asterales</taxon>
        <taxon>Asteraceae</taxon>
        <taxon>Asteroideae</taxon>
        <taxon>Anthemideae</taxon>
        <taxon>Anthemidinae</taxon>
        <taxon>Tanacetum</taxon>
    </lineage>
</organism>
<comment type="caution">
    <text evidence="1">The sequence shown here is derived from an EMBL/GenBank/DDBJ whole genome shotgun (WGS) entry which is preliminary data.</text>
</comment>
<proteinExistence type="predicted"/>
<gene>
    <name evidence="1" type="ORF">Tci_896058</name>
</gene>
<dbReference type="AlphaFoldDB" id="A0A699USD8"/>
<reference evidence="1" key="1">
    <citation type="journal article" date="2019" name="Sci. Rep.">
        <title>Draft genome of Tanacetum cinerariifolium, the natural source of mosquito coil.</title>
        <authorList>
            <person name="Yamashiro T."/>
            <person name="Shiraishi A."/>
            <person name="Satake H."/>
            <person name="Nakayama K."/>
        </authorList>
    </citation>
    <scope>NUCLEOTIDE SEQUENCE</scope>
</reference>
<protein>
    <submittedName>
        <fullName evidence="1">Uncharacterized protein</fullName>
    </submittedName>
</protein>
<accession>A0A699USD8</accession>
<feature type="non-terminal residue" evidence="1">
    <location>
        <position position="1"/>
    </location>
</feature>
<name>A0A699USD8_TANCI</name>